<dbReference type="PROSITE" id="PS00614">
    <property type="entry name" value="IGPS"/>
    <property type="match status" value="1"/>
</dbReference>
<dbReference type="FunFam" id="3.20.20.70:FF:000024">
    <property type="entry name" value="Indole-3-glycerol phosphate synthase"/>
    <property type="match status" value="1"/>
</dbReference>
<name>A0A8J4M635_9PROT</name>
<evidence type="ECO:0000256" key="3">
    <source>
        <dbReference type="ARBA" id="ARBA00012362"/>
    </source>
</evidence>
<evidence type="ECO:0000256" key="5">
    <source>
        <dbReference type="ARBA" id="ARBA00022605"/>
    </source>
</evidence>
<dbReference type="CDD" id="cd00331">
    <property type="entry name" value="IGPS"/>
    <property type="match status" value="1"/>
</dbReference>
<keyword evidence="7 10" id="KW-0822">Tryptophan biosynthesis</keyword>
<dbReference type="GO" id="GO:0004640">
    <property type="term" value="F:phosphoribosylanthranilate isomerase activity"/>
    <property type="evidence" value="ECO:0007669"/>
    <property type="project" value="TreeGrafter"/>
</dbReference>
<dbReference type="NCBIfam" id="NF001373">
    <property type="entry name" value="PRK00278.1-6"/>
    <property type="match status" value="1"/>
</dbReference>
<comment type="pathway">
    <text evidence="2 10">Amino-acid biosynthesis; L-tryptophan biosynthesis; L-tryptophan from chorismate: step 4/5.</text>
</comment>
<dbReference type="SUPFAM" id="SSF51366">
    <property type="entry name" value="Ribulose-phoshate binding barrel"/>
    <property type="match status" value="1"/>
</dbReference>
<keyword evidence="9 10" id="KW-0456">Lyase</keyword>
<dbReference type="NCBIfam" id="NF001370">
    <property type="entry name" value="PRK00278.1-2"/>
    <property type="match status" value="1"/>
</dbReference>
<reference evidence="12" key="1">
    <citation type="journal article" date="2020" name="mSystems">
        <title>Genome- and Community-Level Interaction Insights into Carbon Utilization and Element Cycling Functions of Hydrothermarchaeota in Hydrothermal Sediment.</title>
        <authorList>
            <person name="Zhou Z."/>
            <person name="Liu Y."/>
            <person name="Xu W."/>
            <person name="Pan J."/>
            <person name="Luo Z.H."/>
            <person name="Li M."/>
        </authorList>
    </citation>
    <scope>NUCLEOTIDE SEQUENCE</scope>
    <source>
        <strain evidence="12">SpSt-997</strain>
    </source>
</reference>
<accession>A0A8J4M635</accession>
<evidence type="ECO:0000256" key="7">
    <source>
        <dbReference type="ARBA" id="ARBA00022822"/>
    </source>
</evidence>
<dbReference type="InterPro" id="IPR013798">
    <property type="entry name" value="Indole-3-glycerol_P_synth_dom"/>
</dbReference>
<evidence type="ECO:0000256" key="10">
    <source>
        <dbReference type="HAMAP-Rule" id="MF_00134"/>
    </source>
</evidence>
<dbReference type="PANTHER" id="PTHR22854:SF2">
    <property type="entry name" value="INDOLE-3-GLYCEROL-PHOSPHATE SYNTHASE"/>
    <property type="match status" value="1"/>
</dbReference>
<comment type="similarity">
    <text evidence="10">Belongs to the TrpC family.</text>
</comment>
<proteinExistence type="inferred from homology"/>
<evidence type="ECO:0000256" key="2">
    <source>
        <dbReference type="ARBA" id="ARBA00004696"/>
    </source>
</evidence>
<protein>
    <recommendedName>
        <fullName evidence="4 10">Indole-3-glycerol phosphate synthase</fullName>
        <shortName evidence="10">IGPS</shortName>
        <ecNumber evidence="3 10">4.1.1.48</ecNumber>
    </recommendedName>
</protein>
<dbReference type="HAMAP" id="MF_00134_B">
    <property type="entry name" value="IGPS_B"/>
    <property type="match status" value="1"/>
</dbReference>
<keyword evidence="5 10" id="KW-0028">Amino-acid biosynthesis</keyword>
<organism evidence="12">
    <name type="scientific">Acidicaldus sp</name>
    <dbReference type="NCBI Taxonomy" id="1872105"/>
    <lineage>
        <taxon>Bacteria</taxon>
        <taxon>Pseudomonadati</taxon>
        <taxon>Pseudomonadota</taxon>
        <taxon>Alphaproteobacteria</taxon>
        <taxon>Acetobacterales</taxon>
        <taxon>Acetobacteraceae</taxon>
        <taxon>Acidicaldus</taxon>
    </lineage>
</organism>
<dbReference type="InterPro" id="IPR045186">
    <property type="entry name" value="Indole-3-glycerol_P_synth"/>
</dbReference>
<keyword evidence="6 10" id="KW-0210">Decarboxylase</keyword>
<comment type="catalytic activity">
    <reaction evidence="1 10">
        <text>1-(2-carboxyphenylamino)-1-deoxy-D-ribulose 5-phosphate + H(+) = (1S,2R)-1-C-(indol-3-yl)glycerol 3-phosphate + CO2 + H2O</text>
        <dbReference type="Rhea" id="RHEA:23476"/>
        <dbReference type="ChEBI" id="CHEBI:15377"/>
        <dbReference type="ChEBI" id="CHEBI:15378"/>
        <dbReference type="ChEBI" id="CHEBI:16526"/>
        <dbReference type="ChEBI" id="CHEBI:58613"/>
        <dbReference type="ChEBI" id="CHEBI:58866"/>
        <dbReference type="EC" id="4.1.1.48"/>
    </reaction>
</comment>
<dbReference type="Pfam" id="PF00218">
    <property type="entry name" value="IGPS"/>
    <property type="match status" value="1"/>
</dbReference>
<dbReference type="UniPathway" id="UPA00035">
    <property type="reaction ID" value="UER00043"/>
</dbReference>
<gene>
    <name evidence="10 12" type="primary">trpC</name>
    <name evidence="12" type="ORF">ENY07_09255</name>
</gene>
<evidence type="ECO:0000256" key="4">
    <source>
        <dbReference type="ARBA" id="ARBA00018080"/>
    </source>
</evidence>
<evidence type="ECO:0000259" key="11">
    <source>
        <dbReference type="Pfam" id="PF00218"/>
    </source>
</evidence>
<evidence type="ECO:0000256" key="1">
    <source>
        <dbReference type="ARBA" id="ARBA00001633"/>
    </source>
</evidence>
<keyword evidence="8 10" id="KW-0057">Aromatic amino acid biosynthesis</keyword>
<dbReference type="InterPro" id="IPR013785">
    <property type="entry name" value="Aldolase_TIM"/>
</dbReference>
<comment type="caution">
    <text evidence="12">The sequence shown here is derived from an EMBL/GenBank/DDBJ whole genome shotgun (WGS) entry which is preliminary data.</text>
</comment>
<feature type="domain" description="Indole-3-glycerol phosphate synthase" evidence="11">
    <location>
        <begin position="11"/>
        <end position="266"/>
    </location>
</feature>
<dbReference type="PANTHER" id="PTHR22854">
    <property type="entry name" value="TRYPTOPHAN BIOSYNTHESIS PROTEIN"/>
    <property type="match status" value="1"/>
</dbReference>
<dbReference type="GO" id="GO:0000162">
    <property type="term" value="P:L-tryptophan biosynthetic process"/>
    <property type="evidence" value="ECO:0007669"/>
    <property type="project" value="UniProtKB-UniRule"/>
</dbReference>
<dbReference type="InterPro" id="IPR001468">
    <property type="entry name" value="Indole-3-GlycerolPSynthase_CS"/>
</dbReference>
<evidence type="ECO:0000256" key="8">
    <source>
        <dbReference type="ARBA" id="ARBA00023141"/>
    </source>
</evidence>
<evidence type="ECO:0000256" key="6">
    <source>
        <dbReference type="ARBA" id="ARBA00022793"/>
    </source>
</evidence>
<evidence type="ECO:0000256" key="9">
    <source>
        <dbReference type="ARBA" id="ARBA00023239"/>
    </source>
</evidence>
<dbReference type="Gene3D" id="3.20.20.70">
    <property type="entry name" value="Aldolase class I"/>
    <property type="match status" value="1"/>
</dbReference>
<dbReference type="EMBL" id="DTQM01000179">
    <property type="protein sequence ID" value="HGC43387.1"/>
    <property type="molecule type" value="Genomic_DNA"/>
</dbReference>
<evidence type="ECO:0000313" key="12">
    <source>
        <dbReference type="EMBL" id="HGC43387.1"/>
    </source>
</evidence>
<sequence length="278" mass="29604">MITSATETDVLARICAATRAEVARRKEETPAETLKARLAAYGPPRGFGRALKEKIAKGAFGLVAEIKRASPSGGLIREDFSPPDLARAYQAGGATCLSVLTDAPYFQGAPAHLSAAREAVDLPVLRKDFILDPWQVYESRAMGADCILLILAALADGEARELEALARSLDMDVLAEVHDASELERALGLETDLIGINNRNLKTLETTLETSINLAPRIPAEKFPIAESGIREHADLERLAASGVLCFLVGEHLLRQADVAAAARALLGDSEAGGRAGR</sequence>
<dbReference type="AlphaFoldDB" id="A0A8J4M635"/>
<dbReference type="InterPro" id="IPR011060">
    <property type="entry name" value="RibuloseP-bd_barrel"/>
</dbReference>
<dbReference type="NCBIfam" id="NF001377">
    <property type="entry name" value="PRK00278.2-4"/>
    <property type="match status" value="1"/>
</dbReference>
<dbReference type="EC" id="4.1.1.48" evidence="3 10"/>
<dbReference type="GO" id="GO:0004425">
    <property type="term" value="F:indole-3-glycerol-phosphate synthase activity"/>
    <property type="evidence" value="ECO:0007669"/>
    <property type="project" value="UniProtKB-UniRule"/>
</dbReference>